<evidence type="ECO:0000313" key="3">
    <source>
        <dbReference type="Proteomes" id="UP001355206"/>
    </source>
</evidence>
<gene>
    <name evidence="2" type="ORF">MOTC310_31870</name>
</gene>
<evidence type="ECO:0000313" key="2">
    <source>
        <dbReference type="EMBL" id="MEE7494763.1"/>
    </source>
</evidence>
<evidence type="ECO:0000256" key="1">
    <source>
        <dbReference type="SAM" id="SignalP"/>
    </source>
</evidence>
<proteinExistence type="predicted"/>
<accession>A0ABU7TZ27</accession>
<comment type="caution">
    <text evidence="2">The sequence shown here is derived from an EMBL/GenBank/DDBJ whole genome shotgun (WGS) entry which is preliminary data.</text>
</comment>
<dbReference type="Proteomes" id="UP001355206">
    <property type="component" value="Unassembled WGS sequence"/>
</dbReference>
<reference evidence="2 3" key="1">
    <citation type="journal article" date="2012" name="Genet. Mol. Biol.">
        <title>Analysis of 16S rRNA and mxaF genes revealing insights into Methylobacterium niche-specific plant association.</title>
        <authorList>
            <person name="Dourado M.N."/>
            <person name="Andreote F.D."/>
            <person name="Dini-Andreote F."/>
            <person name="Conti R."/>
            <person name="Araujo J.M."/>
            <person name="Araujo W.L."/>
        </authorList>
    </citation>
    <scope>NUCLEOTIDE SEQUENCE [LARGE SCALE GENOMIC DNA]</scope>
    <source>
        <strain evidence="2 3">TC3-10</strain>
    </source>
</reference>
<dbReference type="EMBL" id="MLCA01000017">
    <property type="protein sequence ID" value="MEE7494763.1"/>
    <property type="molecule type" value="Genomic_DNA"/>
</dbReference>
<dbReference type="RefSeq" id="WP_331304681.1">
    <property type="nucleotide sequence ID" value="NZ_MLCA01000017.1"/>
</dbReference>
<name>A0ABU7TZ27_9HYPH</name>
<protein>
    <submittedName>
        <fullName evidence="2">Threonyl-trna synthetase</fullName>
    </submittedName>
</protein>
<feature type="signal peptide" evidence="1">
    <location>
        <begin position="1"/>
        <end position="23"/>
    </location>
</feature>
<keyword evidence="1" id="KW-0732">Signal</keyword>
<feature type="chain" id="PRO_5047024199" evidence="1">
    <location>
        <begin position="24"/>
        <end position="182"/>
    </location>
</feature>
<organism evidence="2 3">
    <name type="scientific">Methylobacterium oryzae</name>
    <dbReference type="NCBI Taxonomy" id="334852"/>
    <lineage>
        <taxon>Bacteria</taxon>
        <taxon>Pseudomonadati</taxon>
        <taxon>Pseudomonadota</taxon>
        <taxon>Alphaproteobacteria</taxon>
        <taxon>Hyphomicrobiales</taxon>
        <taxon>Methylobacteriaceae</taxon>
        <taxon>Methylobacterium</taxon>
    </lineage>
</organism>
<sequence>MRRAYLLAAGLVALALSYGIAAAGPGEAPFGLAWGPVDEVPRPLRVDREANLTALYYPRGQGPATGPATAEVVLVVCRDEGLQQVVWVGVPLDGAALKAARRTIHDEGVRRYGEPGPGPLPDSELWPDGRALLASREVTDGRRELVMTAVGPGYAACSRTHRAATGHPAGAHVADLLGDADR</sequence>
<keyword evidence="3" id="KW-1185">Reference proteome</keyword>